<accession>A0A846Y5K4</accession>
<dbReference type="Proteomes" id="UP000565711">
    <property type="component" value="Unassembled WGS sequence"/>
</dbReference>
<dbReference type="RefSeq" id="WP_157102811.1">
    <property type="nucleotide sequence ID" value="NZ_JAAXOP010000009.1"/>
</dbReference>
<sequence>MRLPSLTVGVAVLTAVVALQGCSNDQSSTSEPGTTPPVFSSAAPPCPGGVPDGGTGPTGSACDPRAAAGQPVELGQPTPVDIPADALVGTAPGDGLVGIYAPQWWGAGAAGLACEVTDPTNQPLPLQPPVPGDFQPLAVEGAEWVAIWTYPAVAGKSTVNCHDDGTGRLPADGPQYVRAALLSIAER</sequence>
<evidence type="ECO:0000313" key="3">
    <source>
        <dbReference type="Proteomes" id="UP000565711"/>
    </source>
</evidence>
<dbReference type="EMBL" id="JAAXOP010000009">
    <property type="protein sequence ID" value="NKY51969.1"/>
    <property type="molecule type" value="Genomic_DNA"/>
</dbReference>
<feature type="region of interest" description="Disordered" evidence="1">
    <location>
        <begin position="24"/>
        <end position="71"/>
    </location>
</feature>
<keyword evidence="3" id="KW-1185">Reference proteome</keyword>
<proteinExistence type="predicted"/>
<name>A0A846Y5K4_9NOCA</name>
<protein>
    <submittedName>
        <fullName evidence="2">Uncharacterized protein</fullName>
    </submittedName>
</protein>
<evidence type="ECO:0000313" key="2">
    <source>
        <dbReference type="EMBL" id="NKY51969.1"/>
    </source>
</evidence>
<reference evidence="2 3" key="1">
    <citation type="submission" date="2020-04" db="EMBL/GenBank/DDBJ databases">
        <title>MicrobeNet Type strains.</title>
        <authorList>
            <person name="Nicholson A.C."/>
        </authorList>
    </citation>
    <scope>NUCLEOTIDE SEQUENCE [LARGE SCALE GENOMIC DNA]</scope>
    <source>
        <strain evidence="2 3">JCM 12354</strain>
    </source>
</reference>
<gene>
    <name evidence="2" type="ORF">HGA08_17255</name>
</gene>
<comment type="caution">
    <text evidence="2">The sequence shown here is derived from an EMBL/GenBank/DDBJ whole genome shotgun (WGS) entry which is preliminary data.</text>
</comment>
<evidence type="ECO:0000256" key="1">
    <source>
        <dbReference type="SAM" id="MobiDB-lite"/>
    </source>
</evidence>
<dbReference type="PROSITE" id="PS51257">
    <property type="entry name" value="PROKAR_LIPOPROTEIN"/>
    <property type="match status" value="1"/>
</dbReference>
<organism evidence="2 3">
    <name type="scientific">Nocardia vermiculata</name>
    <dbReference type="NCBI Taxonomy" id="257274"/>
    <lineage>
        <taxon>Bacteria</taxon>
        <taxon>Bacillati</taxon>
        <taxon>Actinomycetota</taxon>
        <taxon>Actinomycetes</taxon>
        <taxon>Mycobacteriales</taxon>
        <taxon>Nocardiaceae</taxon>
        <taxon>Nocardia</taxon>
    </lineage>
</organism>
<feature type="compositionally biased region" description="Polar residues" evidence="1">
    <location>
        <begin position="24"/>
        <end position="33"/>
    </location>
</feature>
<dbReference type="AlphaFoldDB" id="A0A846Y5K4"/>